<dbReference type="GO" id="GO:0016603">
    <property type="term" value="F:glutaminyl-peptide cyclotransferase activity"/>
    <property type="evidence" value="ECO:0007669"/>
    <property type="project" value="InterPro"/>
</dbReference>
<dbReference type="PANTHER" id="PTHR31270">
    <property type="entry name" value="GLUTAMINYL-PEPTIDE CYCLOTRANSFERASE"/>
    <property type="match status" value="1"/>
</dbReference>
<accession>A0A1T4PVX5</accession>
<dbReference type="AlphaFoldDB" id="A0A1T4PVX5"/>
<dbReference type="InterPro" id="IPR011044">
    <property type="entry name" value="Quino_amine_DH_bsu"/>
</dbReference>
<keyword evidence="2" id="KW-1185">Reference proteome</keyword>
<protein>
    <submittedName>
        <fullName evidence="1">Glutamine cyclotransferase</fullName>
    </submittedName>
</protein>
<dbReference type="InterPro" id="IPR007788">
    <property type="entry name" value="QCT"/>
</dbReference>
<dbReference type="SUPFAM" id="SSF50969">
    <property type="entry name" value="YVTN repeat-like/Quinoprotein amine dehydrogenase"/>
    <property type="match status" value="1"/>
</dbReference>
<organism evidence="1 2">
    <name type="scientific">Selenihalanaerobacter shriftii</name>
    <dbReference type="NCBI Taxonomy" id="142842"/>
    <lineage>
        <taxon>Bacteria</taxon>
        <taxon>Bacillati</taxon>
        <taxon>Bacillota</taxon>
        <taxon>Clostridia</taxon>
        <taxon>Halanaerobiales</taxon>
        <taxon>Halobacteroidaceae</taxon>
        <taxon>Selenihalanaerobacter</taxon>
    </lineage>
</organism>
<name>A0A1T4PVX5_9FIRM</name>
<dbReference type="RefSeq" id="WP_078810764.1">
    <property type="nucleotide sequence ID" value="NZ_FUWM01000021.1"/>
</dbReference>
<sequence length="242" mass="28074">MIKGLISFAKVTKYIYKIVNTFPHEQNAFTQGLVYKDGYLYEGTGLKGYSSLRQTELETGEIVKQNRLPRKYFGEGITIFKGKIFQLTWKSGICFVYNKDFKLIKKFKYPYQGWGITQNNNSLIMSDGTDNIYFLNPDNFERYKKIKITLNNKSITNINELEYIKGEIYANIWRTNYIVKINPDTGNVTAIIDLNGIINPNDYDYNLNVLNGIAYDGVNNRLFITGKLWPLIFEIEIISLNK</sequence>
<dbReference type="PANTHER" id="PTHR31270:SF1">
    <property type="entry name" value="GLUTAMINYL-PEPTIDE CYCLOTRANSFERASE"/>
    <property type="match status" value="1"/>
</dbReference>
<reference evidence="2" key="1">
    <citation type="submission" date="2017-02" db="EMBL/GenBank/DDBJ databases">
        <authorList>
            <person name="Varghese N."/>
            <person name="Submissions S."/>
        </authorList>
    </citation>
    <scope>NUCLEOTIDE SEQUENCE [LARGE SCALE GENOMIC DNA]</scope>
    <source>
        <strain evidence="2">ATCC BAA-73</strain>
    </source>
</reference>
<dbReference type="STRING" id="142842.SAMN02745118_02331"/>
<evidence type="ECO:0000313" key="1">
    <source>
        <dbReference type="EMBL" id="SJZ95447.1"/>
    </source>
</evidence>
<proteinExistence type="predicted"/>
<keyword evidence="1" id="KW-0808">Transferase</keyword>
<dbReference type="OrthoDB" id="9783700at2"/>
<dbReference type="Pfam" id="PF05096">
    <property type="entry name" value="Glu_cyclase_2"/>
    <property type="match status" value="1"/>
</dbReference>
<dbReference type="Proteomes" id="UP000190625">
    <property type="component" value="Unassembled WGS sequence"/>
</dbReference>
<gene>
    <name evidence="1" type="ORF">SAMN02745118_02331</name>
</gene>
<dbReference type="EMBL" id="FUWM01000021">
    <property type="protein sequence ID" value="SJZ95447.1"/>
    <property type="molecule type" value="Genomic_DNA"/>
</dbReference>
<evidence type="ECO:0000313" key="2">
    <source>
        <dbReference type="Proteomes" id="UP000190625"/>
    </source>
</evidence>